<evidence type="ECO:0000259" key="1">
    <source>
        <dbReference type="Pfam" id="PF13349"/>
    </source>
</evidence>
<dbReference type="RefSeq" id="XP_002740293.1">
    <property type="nucleotide sequence ID" value="XM_002740247.2"/>
</dbReference>
<feature type="domain" description="DUF4097" evidence="1">
    <location>
        <begin position="116"/>
        <end position="208"/>
    </location>
</feature>
<dbReference type="Proteomes" id="UP000694865">
    <property type="component" value="Unplaced"/>
</dbReference>
<dbReference type="GeneID" id="100367146"/>
<evidence type="ECO:0000313" key="3">
    <source>
        <dbReference type="RefSeq" id="XP_002740293.1"/>
    </source>
</evidence>
<organism evidence="2 3">
    <name type="scientific">Saccoglossus kowalevskii</name>
    <name type="common">Acorn worm</name>
    <dbReference type="NCBI Taxonomy" id="10224"/>
    <lineage>
        <taxon>Eukaryota</taxon>
        <taxon>Metazoa</taxon>
        <taxon>Hemichordata</taxon>
        <taxon>Enteropneusta</taxon>
        <taxon>Harrimaniidae</taxon>
        <taxon>Saccoglossus</taxon>
    </lineage>
</organism>
<sequence length="399" mass="44085">MSLCWSVLRVSSRCCPKLSGGREWSLSMPALLPHCTGTGIFLQTPKHYQYQCTRQTSNVPHRELEIKEFTVNPFGTLSVCSPYDVTISSIDPLDYPDGNRSFVIVNKKSDMMESRSHQYKLGVKHDETRGITVYCDHNVTDVHDSNHDVQLVIRVPVKYDINASMMKKGNITIHNMENEKCQITTENGNCSLTNIKCTDLDVRSSHGDFLNTKTLQANGEICLQGSGCFDAEKLYGMNMKAATEQGSISVKAVYHNKSEFTSNNGNIRLGNLHGSSNVSSCHGNITIDTLDGDMTASTINGNIDVHITRHGQVSLANKNGNILVKLSESANTELDLQAKEINIDNKLNVLKTKEDNDAKIKLLKGSIGHSDGQLLKVTSEGVLDIKCQSWFESLNLTKS</sequence>
<gene>
    <name evidence="3" type="primary">LOC100367146</name>
</gene>
<name>A0ABM0GYM3_SACKO</name>
<accession>A0ABM0GYM3</accession>
<dbReference type="Gene3D" id="2.160.20.120">
    <property type="match status" value="1"/>
</dbReference>
<dbReference type="PANTHER" id="PTHR34094">
    <property type="match status" value="1"/>
</dbReference>
<protein>
    <submittedName>
        <fullName evidence="3">Protein FAM185A-like</fullName>
    </submittedName>
</protein>
<evidence type="ECO:0000313" key="2">
    <source>
        <dbReference type="Proteomes" id="UP000694865"/>
    </source>
</evidence>
<feature type="domain" description="DUF4097" evidence="1">
    <location>
        <begin position="224"/>
        <end position="357"/>
    </location>
</feature>
<dbReference type="InterPro" id="IPR025164">
    <property type="entry name" value="Toastrack_DUF4097"/>
</dbReference>
<dbReference type="PANTHER" id="PTHR34094:SF1">
    <property type="entry name" value="PROTEIN FAM185A"/>
    <property type="match status" value="1"/>
</dbReference>
<dbReference type="Pfam" id="PF13349">
    <property type="entry name" value="DUF4097"/>
    <property type="match status" value="2"/>
</dbReference>
<keyword evidence="2" id="KW-1185">Reference proteome</keyword>
<reference evidence="3" key="1">
    <citation type="submission" date="2025-08" db="UniProtKB">
        <authorList>
            <consortium name="RefSeq"/>
        </authorList>
    </citation>
    <scope>IDENTIFICATION</scope>
    <source>
        <tissue evidence="3">Testes</tissue>
    </source>
</reference>
<proteinExistence type="predicted"/>